<dbReference type="RefSeq" id="WP_073074498.1">
    <property type="nucleotide sequence ID" value="NZ_MPPI01000038.1"/>
</dbReference>
<accession>A0A2T1D8U2</accession>
<dbReference type="InterPro" id="IPR000639">
    <property type="entry name" value="Epox_hydrolase-like"/>
</dbReference>
<dbReference type="PANTHER" id="PTHR43329">
    <property type="entry name" value="EPOXIDE HYDROLASE"/>
    <property type="match status" value="1"/>
</dbReference>
<dbReference type="Proteomes" id="UP000238634">
    <property type="component" value="Unassembled WGS sequence"/>
</dbReference>
<sequence length="295" mass="33938">MLALDSEWQHQFIEANRIRLHYVTQGEGDLVLLLHGFPEFWYSWRYQIPVLARHFRVVVPDLRGYNDSEKPSSGYDLDTLSTDIRSLIENLGYSRAHVVGHDWGGAIAWNLAQKSPQCLDRLALLSAPHPQRFVREMLSNLDQLRQSWYVLAFQIPGLPELLIKQNLKNFVNSMFQEQAIRKGAFSEENAQLYQAALNKPGALSAAINHYRHLFTSLNWVRDWGRSPDPITIPTLVLWGEEDSILSYRLADGLDSLIQAPHKIKLVPHCGHWIQQEAPQTVNRELLEFLRSPAWA</sequence>
<evidence type="ECO:0000313" key="4">
    <source>
        <dbReference type="Proteomes" id="UP000238634"/>
    </source>
</evidence>
<dbReference type="OrthoDB" id="9797695at2"/>
<name>A0A2T1D8U2_9CYAN</name>
<dbReference type="AlphaFoldDB" id="A0A2T1D8U2"/>
<evidence type="ECO:0000256" key="1">
    <source>
        <dbReference type="ARBA" id="ARBA00022801"/>
    </source>
</evidence>
<feature type="domain" description="AB hydrolase-1" evidence="2">
    <location>
        <begin position="30"/>
        <end position="277"/>
    </location>
</feature>
<dbReference type="Pfam" id="PF00561">
    <property type="entry name" value="Abhydrolase_1"/>
    <property type="match status" value="1"/>
</dbReference>
<dbReference type="Gene3D" id="3.40.50.1820">
    <property type="entry name" value="alpha/beta hydrolase"/>
    <property type="match status" value="1"/>
</dbReference>
<protein>
    <submittedName>
        <fullName evidence="3">Alpha/beta hydrolase</fullName>
    </submittedName>
</protein>
<dbReference type="PRINTS" id="PR00111">
    <property type="entry name" value="ABHYDROLASE"/>
</dbReference>
<dbReference type="STRING" id="1920490.GCA_001895925_02055"/>
<reference evidence="3 4" key="1">
    <citation type="submission" date="2018-02" db="EMBL/GenBank/DDBJ databases">
        <authorList>
            <person name="Cohen D.B."/>
            <person name="Kent A.D."/>
        </authorList>
    </citation>
    <scope>NUCLEOTIDE SEQUENCE [LARGE SCALE GENOMIC DNA]</scope>
    <source>
        <strain evidence="3 4">ULC007</strain>
    </source>
</reference>
<dbReference type="GO" id="GO:0016787">
    <property type="term" value="F:hydrolase activity"/>
    <property type="evidence" value="ECO:0007669"/>
    <property type="project" value="UniProtKB-KW"/>
</dbReference>
<evidence type="ECO:0000313" key="3">
    <source>
        <dbReference type="EMBL" id="PSB16928.1"/>
    </source>
</evidence>
<dbReference type="EMBL" id="PVWG01000035">
    <property type="protein sequence ID" value="PSB16928.1"/>
    <property type="molecule type" value="Genomic_DNA"/>
</dbReference>
<proteinExistence type="predicted"/>
<keyword evidence="4" id="KW-1185">Reference proteome</keyword>
<dbReference type="InterPro" id="IPR029058">
    <property type="entry name" value="AB_hydrolase_fold"/>
</dbReference>
<dbReference type="InterPro" id="IPR000073">
    <property type="entry name" value="AB_hydrolase_1"/>
</dbReference>
<dbReference type="PRINTS" id="PR00412">
    <property type="entry name" value="EPOXHYDRLASE"/>
</dbReference>
<gene>
    <name evidence="3" type="ORF">C7B65_20230</name>
</gene>
<comment type="caution">
    <text evidence="3">The sequence shown here is derived from an EMBL/GenBank/DDBJ whole genome shotgun (WGS) entry which is preliminary data.</text>
</comment>
<reference evidence="3 4" key="2">
    <citation type="submission" date="2018-03" db="EMBL/GenBank/DDBJ databases">
        <title>The ancient ancestry and fast evolution of plastids.</title>
        <authorList>
            <person name="Moore K.R."/>
            <person name="Magnabosco C."/>
            <person name="Momper L."/>
            <person name="Gold D.A."/>
            <person name="Bosak T."/>
            <person name="Fournier G.P."/>
        </authorList>
    </citation>
    <scope>NUCLEOTIDE SEQUENCE [LARGE SCALE GENOMIC DNA]</scope>
    <source>
        <strain evidence="3 4">ULC007</strain>
    </source>
</reference>
<evidence type="ECO:0000259" key="2">
    <source>
        <dbReference type="Pfam" id="PF00561"/>
    </source>
</evidence>
<organism evidence="3 4">
    <name type="scientific">Phormidesmis priestleyi ULC007</name>
    <dbReference type="NCBI Taxonomy" id="1920490"/>
    <lineage>
        <taxon>Bacteria</taxon>
        <taxon>Bacillati</taxon>
        <taxon>Cyanobacteriota</taxon>
        <taxon>Cyanophyceae</taxon>
        <taxon>Leptolyngbyales</taxon>
        <taxon>Leptolyngbyaceae</taxon>
        <taxon>Phormidesmis</taxon>
    </lineage>
</organism>
<keyword evidence="1 3" id="KW-0378">Hydrolase</keyword>
<dbReference type="SUPFAM" id="SSF53474">
    <property type="entry name" value="alpha/beta-Hydrolases"/>
    <property type="match status" value="1"/>
</dbReference>